<proteinExistence type="predicted"/>
<dbReference type="Pfam" id="PF13489">
    <property type="entry name" value="Methyltransf_23"/>
    <property type="match status" value="1"/>
</dbReference>
<dbReference type="GO" id="GO:0008168">
    <property type="term" value="F:methyltransferase activity"/>
    <property type="evidence" value="ECO:0007669"/>
    <property type="project" value="TreeGrafter"/>
</dbReference>
<dbReference type="InterPro" id="IPR029063">
    <property type="entry name" value="SAM-dependent_MTases_sf"/>
</dbReference>
<protein>
    <recommendedName>
        <fullName evidence="3">Methyltransferase domain-containing protein</fullName>
    </recommendedName>
</protein>
<evidence type="ECO:0008006" key="3">
    <source>
        <dbReference type="Google" id="ProtNLM"/>
    </source>
</evidence>
<dbReference type="PANTHER" id="PTHR43591:SF24">
    <property type="entry name" value="2-METHOXY-6-POLYPRENYL-1,4-BENZOQUINOL METHYLASE, MITOCHONDRIAL"/>
    <property type="match status" value="1"/>
</dbReference>
<evidence type="ECO:0000313" key="2">
    <source>
        <dbReference type="Proteomes" id="UP000011761"/>
    </source>
</evidence>
<keyword evidence="2" id="KW-1185">Reference proteome</keyword>
<dbReference type="RefSeq" id="XP_007679391.1">
    <property type="nucleotide sequence ID" value="XM_007681201.1"/>
</dbReference>
<dbReference type="Gene3D" id="3.40.50.150">
    <property type="entry name" value="Vaccinia Virus protein VP39"/>
    <property type="match status" value="1"/>
</dbReference>
<dbReference type="GeneID" id="19117010"/>
<gene>
    <name evidence="1" type="ORF">BAUCODRAFT_76276</name>
</gene>
<dbReference type="SUPFAM" id="SSF53335">
    <property type="entry name" value="S-adenosyl-L-methionine-dependent methyltransferases"/>
    <property type="match status" value="1"/>
</dbReference>
<dbReference type="OMA" id="MWLEEAF"/>
<dbReference type="KEGG" id="bcom:BAUCODRAFT_76276"/>
<dbReference type="eggNOG" id="ENOG502QSKG">
    <property type="taxonomic scope" value="Eukaryota"/>
</dbReference>
<dbReference type="AlphaFoldDB" id="M2N3R9"/>
<organism evidence="1 2">
    <name type="scientific">Baudoinia panamericana (strain UAMH 10762)</name>
    <name type="common">Angels' share fungus</name>
    <name type="synonym">Baudoinia compniacensis (strain UAMH 10762)</name>
    <dbReference type="NCBI Taxonomy" id="717646"/>
    <lineage>
        <taxon>Eukaryota</taxon>
        <taxon>Fungi</taxon>
        <taxon>Dikarya</taxon>
        <taxon>Ascomycota</taxon>
        <taxon>Pezizomycotina</taxon>
        <taxon>Dothideomycetes</taxon>
        <taxon>Dothideomycetidae</taxon>
        <taxon>Mycosphaerellales</taxon>
        <taxon>Teratosphaeriaceae</taxon>
        <taxon>Baudoinia</taxon>
    </lineage>
</organism>
<sequence length="326" mass="37644">MEADDEWDHDSTFGGSRASLASSSTSLQTAVTRYEFEHGRRYHAYQAGKYHFPNDEQELNRMDIEHWNQRLQMNGALHLAPLDDPEEILDLGTGTGIWCINMADSYPRAQVLGIDLSPIQPDWVPPNCRFEVDDFELEWQRRTYGDERFDFIHHRHLIGSISDHSQFYKRAYSALKPGGWIELIEQEALTFADDDSLPADSALVQWGKLVHEVFERTGRPFLPVEKYKDLLEDAGFENVTWKLVKRPSTDWPKNKKMKEIGAWCCMNFLEGLEGWTMAPFTRVLGWKPEEVTIFVAKVRAEAVNRKIHGWMKSCVCYGQRPQVSAS</sequence>
<evidence type="ECO:0000313" key="1">
    <source>
        <dbReference type="EMBL" id="EMC93659.1"/>
    </source>
</evidence>
<reference evidence="1 2" key="1">
    <citation type="journal article" date="2012" name="PLoS Pathog.">
        <title>Diverse lifestyles and strategies of plant pathogenesis encoded in the genomes of eighteen Dothideomycetes fungi.</title>
        <authorList>
            <person name="Ohm R.A."/>
            <person name="Feau N."/>
            <person name="Henrissat B."/>
            <person name="Schoch C.L."/>
            <person name="Horwitz B.A."/>
            <person name="Barry K.W."/>
            <person name="Condon B.J."/>
            <person name="Copeland A.C."/>
            <person name="Dhillon B."/>
            <person name="Glaser F."/>
            <person name="Hesse C.N."/>
            <person name="Kosti I."/>
            <person name="LaButti K."/>
            <person name="Lindquist E.A."/>
            <person name="Lucas S."/>
            <person name="Salamov A.A."/>
            <person name="Bradshaw R.E."/>
            <person name="Ciuffetti L."/>
            <person name="Hamelin R.C."/>
            <person name="Kema G.H.J."/>
            <person name="Lawrence C."/>
            <person name="Scott J.A."/>
            <person name="Spatafora J.W."/>
            <person name="Turgeon B.G."/>
            <person name="de Wit P.J.G.M."/>
            <person name="Zhong S."/>
            <person name="Goodwin S.B."/>
            <person name="Grigoriev I.V."/>
        </authorList>
    </citation>
    <scope>NUCLEOTIDE SEQUENCE [LARGE SCALE GENOMIC DNA]</scope>
    <source>
        <strain evidence="1 2">UAMH 10762</strain>
    </source>
</reference>
<dbReference type="CDD" id="cd02440">
    <property type="entry name" value="AdoMet_MTases"/>
    <property type="match status" value="1"/>
</dbReference>
<accession>M2N3R9</accession>
<dbReference type="EMBL" id="KB445560">
    <property type="protein sequence ID" value="EMC93659.1"/>
    <property type="molecule type" value="Genomic_DNA"/>
</dbReference>
<name>M2N3R9_BAUPA</name>
<dbReference type="OrthoDB" id="2013972at2759"/>
<dbReference type="HOGENOM" id="CLU_010595_0_2_1"/>
<dbReference type="PANTHER" id="PTHR43591">
    <property type="entry name" value="METHYLTRANSFERASE"/>
    <property type="match status" value="1"/>
</dbReference>
<dbReference type="Proteomes" id="UP000011761">
    <property type="component" value="Unassembled WGS sequence"/>
</dbReference>